<dbReference type="Gene3D" id="1.10.490.160">
    <property type="match status" value="2"/>
</dbReference>
<dbReference type="FunFam" id="1.10.490.160:FF:000003">
    <property type="entry name" value="Ryanodine receptor, isoform E"/>
    <property type="match status" value="1"/>
</dbReference>
<evidence type="ECO:0000313" key="19">
    <source>
        <dbReference type="EnsemblMetazoa" id="KAF7488173.1"/>
    </source>
</evidence>
<dbReference type="PANTHER" id="PTHR46399">
    <property type="entry name" value="B30.2/SPRY DOMAIN-CONTAINING PROTEIN"/>
    <property type="match status" value="1"/>
</dbReference>
<dbReference type="GO" id="GO:0006874">
    <property type="term" value="P:intracellular calcium ion homeostasis"/>
    <property type="evidence" value="ECO:0007669"/>
    <property type="project" value="InterPro"/>
</dbReference>
<feature type="domain" description="B30.2/SPRY" evidence="16">
    <location>
        <begin position="1052"/>
        <end position="1255"/>
    </location>
</feature>
<dbReference type="EnsemblMetazoa" id="SSS_2299s_mrna">
    <property type="protein sequence ID" value="KAF7488173.1"/>
    <property type="gene ID" value="SSS_2299"/>
</dbReference>
<dbReference type="GO" id="GO:0014808">
    <property type="term" value="P:release of sequestered calcium ion into cytosol by sarcoplasmic reticulum"/>
    <property type="evidence" value="ECO:0007669"/>
    <property type="project" value="TreeGrafter"/>
</dbReference>
<dbReference type="Gene3D" id="2.80.10.50">
    <property type="match status" value="2"/>
</dbReference>
<feature type="compositionally biased region" description="Low complexity" evidence="14">
    <location>
        <begin position="4664"/>
        <end position="4674"/>
    </location>
</feature>
<feature type="region of interest" description="Disordered" evidence="14">
    <location>
        <begin position="1468"/>
        <end position="1530"/>
    </location>
</feature>
<sequence length="5042" mass="572987">MADNEGSEQDDISFLRTDDMVCLQYGAAGNRVCLAAEGFGNRHCFLENIADKNRPPEISSCVFVIEQALSVRALQEMVTAESSGENQDESKSSAAGHRTLLYGHAVLLRHGHSNMYLACLSTSSSKDKLAFDVGLRENSQGEACWWTIHPASKQRSEGEKVRVGDDLILVSVATERYLHTALEGEQYIVNASFHQTHWSIAPFGTGTSRTKNVGFVFGGEVLRFFHGGDECLTIPTNWSEINEQNTVVYEGGAVFNQARSLWRLDLARTKWSGGFINWGHQLRIHHITTGRYLGINEDKEICLLSAEEATVERSTFCLKPNKEKNKDDKRDVDEKDEEIIGSPSIKFGDTTVYVQHVDSGTWLSYKTYETKKRGVGKVEEKQAIMSEEGKMDDGLEFSRSQEEEAKTARVIRKCETQFNRFVHILNSFHSSRTTTRGIHRLSRSPSPPPITNQSNVSNASPTQNVPMFTDSDQEGMIMCLEDLINYFAQPDEECDHEEKQNKFKALRNRQDLFQEEGILNLILEAVDKMNIISTQGLLTALLGEETSTNWDTITNYLYQLLAAIIKGNHTNCAHFAQSHRLDWLFSSLSSQQASEGTGMLDVLHCVLVDSPEALNMMKENHIKVIISLLEKHGRDPKVLDVLCSLCVGNGVAVRSSQNNICDNLLPSKNLLLQTKLIDQVTSMRPNIYVGKVETSAMYRKWYYEVIVDHMESVSHLEPHLRIGWANTNGYVPYPSGGSKWGGNGVGDDLYSFGFDGIYFWTCGRANLVRNVPHDSLPILKNDVIGCILDLNIPLITFTVNGIPIRGCFKNFSTDGMFYPVISFSAKYSCRFLFGGDHGRLKFGPPQGHSPIIQTLLPSQELSIESCFQFGDLAKGIICGPNVELFDDAAFVPKPVETSDINLPSYIESVRDKLAENTHEVWSMNKIDSGWVYSETRDDIAKTHPCLTSFNRLPLNEKKYDTTLALQTLKTLIAIGYRITIDKSPSRIKSIRLPNDPYLQSNGYKPAPMDLTQIELNAKMNVLVDLLAENTHNVWAKERISQGWTYGRLEDHLMRRSPHLVPYKLVDDVIKKANRDTATETVKTLIAYGYNLEPPSGEQATEPGIIFGTKNQIIYDFRSYRAEKTYAVQSGKWYYEVEILSEGSIKLGWAKTTFQPSNELGNDENSYAFDCLKARKYFANSQESFGKQVQIGDVVGCMLDLNDRIISFSLNGELLLDSLGSEAAFTDIPVNDVAYLPALTLGVFQKVRLICGQDVDHLKFFTQCGLQEGYQPFCVNMNRNMAFWYNKDEPIFSEVDEHSNIEVTRIPAGSDSSPALKLSHKLFETQEKASWEFVRLSLPVQINDYLIDELEKASRWDEVKRRISKKNSGYTHSAKLEQHMLKSGFSISDVKELNRTYSDVNEQDDNIDLQQHDLSGETGSTSWIKRKQSALTKTKSFENELKVPTVQEAQAMMAMTTPRTRATSVEALNRKAQIQPESPDRKIRSRSPFRFLRGKKSPEKDRPLKKAGPRAQEIGTGLLHPHSSNVSNASFRGLNPPFPLSSIGKRRSTIGTGTRRGSRAKIETEILPDETNDLLDSSVLDLIDEYFYGLRIFPGQDPNHVYVGWVTPNFKNFSKSFESATIKKVTLQVWSETGQLSDYFDRQNCYMLNAGKLYTEIHEDETTHGSRSNQGMFIGCHVDTASGILTFTADGKLIKHKFRIEPGIKLFPAIIFEATSKECLQFELGRTPTTLPLSSAILKTSEKHLIPQCPPRLKVQCLQAYQWSRVPDRSLRSHALKLSDIRGWSMLCEDPVQQLVVHIPEEDRCIDILELIENERFLQFHSHTLALYGALCFQGNNRAAHIICDHVDEKQLLYAIQSEYMSGPLRIGFADLLIDLHLEIHSSARSLTQNEFILPVNDELRLMYQDERMIHSISSLACVSIRPKMKMNSPNEKDYSIKDMSSPFFPVDVLKQFVMEALDDAVKKGNRPNRDPIGGSNENLFVPLIKLADKLLLIGCIDDFDLERILILIDPETFDPDYDFNASSKMKGLIQMNLDEGVQLQMTYLLHHLLDLQLRHRVEAIVAFSSNYVKDLQADQLRRYIEIKQEDLPAAVAAKKTKEFRCSPNEQMKRTERNTQIFHEKIIRKINVVKHRDDSEGDPNSADLNQKQTWSNKLYNLVKDVKSFGHKNDSSIDRIKEPPEDILVKKIVSTIISWAEESELESIPLIRQMFYLLLRCYNGVGTYMEALSNTYVMSDKSKNDVEDLLQHLNTVRALLPVQMGPAEEEVMRQALWTMVNNRVFFQHPDLIRILRVHENVMDVMMNTLKKQNLKIKIIKTLIRYPKWLSLHSNILLSRPSLRGTTPLDVAYSSMMENPELALALRENYLEKIAVYLSRCGLQSNQELIDRGYPDVGWDPVEGERYLDFLRFCVWVNGESVEENANLVIRLLIRRPECLGPALRGEGPGLLAAIKEAIVMSGRIAKDKQQQQQQQQQIRISNQENEEEEDEDYIDMGSAILNFYCTLVDVLGRCAPETATLQQGKNECLRTRAILRSLVPIEDLEGVLSLRFTLTTPVPGKSDMPNSLLPSHKHSIVLFLERVYGIDSQESFFRLLEEAFLPDLRAATMLEVHSSDNQGNESEMSLALNRYLGNAVLPLLIKHHHYFSDADNWSNLLDASLHTVYRLAKVKILTKGQRECVSDFLVALTKEMMPSMLLKLLRKLCVDVSTISESTTVALRLLTLHYERCAKYYGTGGQGTYGTASEEERRLTMVLFSNIFDSLAKMEYDPDLFGQALPCLTAIASALPPDYSMSSSALDDMQIKNSPDEGPYVPEPIDISHANLSADLLNMVQKFSEHYHDAWACRKFDHGWQYGEQWAYKKRHPRLKPYHMLSEREKELYREPIRDALKTLIALGYSIDRSDPGSGTLSKPIRHESSATHASSIDDYNPQPVDMTNLTLNREMQTMAERLAENAHDIWAKNYRDQGKIHGGNFLNIGPTGISGGGNVIHPQMVPYDLLTDREKKKNRERSQELLKFLQFEGYKVTKNPDRNRISSVTSDTATLTPQTNERRFALSLLEKLLQYMDTASISLKLLRPSANFSRRSSFKHSTRDVKFFSKVVLPLTEKYFSAQRMFFLTSVTGTTQTLATAGVATVREKELVASLFCKLAAFVRSKLPVIGSDVKTCVRCLQVLIQATDARTIVKYSPDFVKTSMQTFFNHAADDLSNCVINLQQAKFPYIRGTAMKTSSSLNSIQLRLLPVLTSLFDHLAANEFGSDLLINDIQVACYKILNSLYVLGTRHSDLNLGRQFIKYELDRHRAAIGNCLAAFASTFPVAFLEPHLNKHNKYCIHGKSEEHSLEALEVLSELGASMPTLDELITRVEKFVVNGRYQHEPHIVDVIIPIVCSYLPFWWSQGPDNVNVTGENYITMVTSEHLNNMFKTILNLINSNVGVRNASWMTTIASHAGQIIINSSETLLNDPILPLAEKIHARAETAFHNEDLMRGFSKSSTEDTADAESQIQEEFAILVRDLYAFYPLLIKYVDIQKAYWLKHKISNAEKLFYLGSAVFNIWLKSQFFRREEQNFIVLNDIDNMALIMPSSGRGGRLTSTIKSDSSQSSSNRKIKKKREGKRDKDKELAASLIVACLKRLLPVGLNLFAGREQELVQHIKEKLLKKSNNVDIGEYIKTQLTLPDKIDPSDEMCWQHYLYSKLGSKQPQQLVYNQIGSNVAGSNEIVAVQQTPMKEMIVSTEKLVERIIDMAKVLYGLHMIDHPSSKEKGVWRSCVSSQRKRAVIACFRMTSLHSLPRHRAMNIFLKTYSDIWLEDENVGHEQLIEDTTELFENTVNKIAGEEELCEKHDPIAQLSVAFSRAATTEHGGAMKEDKLYMDYAFIFSQSCGGSEEDDEEEGEGDEEGTSIHEQEMEKQKLLFEQQRLEKRGVAEMVLLYISACRGIQSPMVLKTLKLGISILKGGNIDIQMRMLKHLKDKKDVGFFISIAGLMNSCSVLDLDAFERTQKAEGLGVGSEGTIGEKNMHDAEFTCALFRFIQLLCEGHNLEFQNYLRTQAGNTTTVNVVIATVDYLLRLQESIMDFYWHYSSKDVIDQSGIENFGKAINVAKQVFSTLTESIQGPCSMNQQALAHSRLWDAVVGFMFLFAHMQKKLSQNSSQLELLLMLLDLQTEMVILMLSMLEGNVMNGTIGKQMVDTLVESASNVEMILKFFDIFLKLKDFTSSSSFQENDKNNTGWIHAKDFKKALEQQKIYTEEDIEFLMSCCEPNHDGFLDYREFTERFHNPAKDIGFNLAVLLTNLSEHMTSDPRLQRFLETASSLLNYFEDYLGRIEIMGSSKRIERVYFEIAEETISQWEKPQIKESKRAFFYSIVTEGGDKEKLEAFINFCEDAIFEMQHASRISMEEEEDLKKANEYPLPGSDEKKSSILDPVKNVWAIVWLNLLAFFANFKPSFFRKQWQILATKTWFEIIFGSIKIIFKCAFFSVSSIYYVNKFMLKIILELMLGKYGYVEEEEEPPEKSPTLSYTPMALMSSEDLLQSSNPSNITTDRIDQQLDEGIVEDLNDPKFSKQNEEISQSNTDDTTVTEMFIPSSNQQSFTVEVSPKVSASSTSSVIDEEKKTNNAFKFSNLTSRFFYGLARNLYLIKKIALATAFIINLMLLFYKVANTFPNETEQSSGDDSSENIINGSNESNGDGDDDENLFEFIQIEESWYYLEPLLKSLAFLHSLLSFFMLIAYYNLKVPLIIFKREKEIARKLEFDGLYISEQPEDNYRAYWDKLVISAESFPVNYWDKFVKKRVLAKYAEQYDYEALSKLLGMSKNYNILRTEEQQSHGFLGFISNCDWKYQIWKVGVTFMDNVFLYNLGYFILSLMGNFSYFFFAAHLLDIAVVIPTLKTILQSVTHNGKQLVLTVMLLIIVVYIYTVIAFNFFRKFYVQEEDDQVDRKCHNMLTCFVFHLYKGVRAGGGIGDEIEPPDGDEYEVYRIIFDITFFFFVIVILLAILQGLIIDAFGELRDQLQSVSDDMESNCFICGIGKIISIPFRMDLILMLLKNIILPTICSS</sequence>
<dbReference type="SUPFAM" id="SSF47473">
    <property type="entry name" value="EF-hand"/>
    <property type="match status" value="1"/>
</dbReference>
<feature type="compositionally biased region" description="Basic residues" evidence="14">
    <location>
        <begin position="1482"/>
        <end position="1494"/>
    </location>
</feature>
<dbReference type="InterPro" id="IPR003877">
    <property type="entry name" value="SPRY_dom"/>
</dbReference>
<dbReference type="InterPro" id="IPR011992">
    <property type="entry name" value="EF-hand-dom_pair"/>
</dbReference>
<evidence type="ECO:0000313" key="18">
    <source>
        <dbReference type="EMBL" id="KAF7488173.1"/>
    </source>
</evidence>
<dbReference type="GO" id="GO:0005790">
    <property type="term" value="C:smooth endoplasmic reticulum"/>
    <property type="evidence" value="ECO:0007669"/>
    <property type="project" value="TreeGrafter"/>
</dbReference>
<feature type="transmembrane region" description="Helical" evidence="15">
    <location>
        <begin position="4965"/>
        <end position="4988"/>
    </location>
</feature>
<evidence type="ECO:0000256" key="9">
    <source>
        <dbReference type="ARBA" id="ARBA00022989"/>
    </source>
</evidence>
<evidence type="ECO:0000256" key="11">
    <source>
        <dbReference type="ARBA" id="ARBA00023136"/>
    </source>
</evidence>
<dbReference type="OrthoDB" id="10048651at2759"/>
<feature type="transmembrane region" description="Helical" evidence="15">
    <location>
        <begin position="4703"/>
        <end position="4721"/>
    </location>
</feature>
<dbReference type="SUPFAM" id="SSF48371">
    <property type="entry name" value="ARM repeat"/>
    <property type="match status" value="2"/>
</dbReference>
<dbReference type="InterPro" id="IPR015925">
    <property type="entry name" value="Ryanodine_IP3_receptor"/>
</dbReference>
<dbReference type="PROSITE" id="PS50188">
    <property type="entry name" value="B302_SPRY"/>
    <property type="match status" value="3"/>
</dbReference>
<dbReference type="Pfam" id="PF00520">
    <property type="entry name" value="Ion_trans"/>
    <property type="match status" value="1"/>
</dbReference>
<dbReference type="GO" id="GO:0006941">
    <property type="term" value="P:striated muscle contraction"/>
    <property type="evidence" value="ECO:0007669"/>
    <property type="project" value="TreeGrafter"/>
</dbReference>
<dbReference type="InterPro" id="IPR016093">
    <property type="entry name" value="MIR_motif"/>
</dbReference>
<dbReference type="Gene3D" id="1.10.287.70">
    <property type="match status" value="1"/>
</dbReference>
<dbReference type="GO" id="GO:0030018">
    <property type="term" value="C:Z disc"/>
    <property type="evidence" value="ECO:0007669"/>
    <property type="project" value="TreeGrafter"/>
</dbReference>
<feature type="region of interest" description="Disordered" evidence="14">
    <location>
        <begin position="433"/>
        <end position="464"/>
    </location>
</feature>
<organism evidence="18">
    <name type="scientific">Sarcoptes scabiei</name>
    <name type="common">Itch mite</name>
    <name type="synonym">Acarus scabiei</name>
    <dbReference type="NCBI Taxonomy" id="52283"/>
    <lineage>
        <taxon>Eukaryota</taxon>
        <taxon>Metazoa</taxon>
        <taxon>Ecdysozoa</taxon>
        <taxon>Arthropoda</taxon>
        <taxon>Chelicerata</taxon>
        <taxon>Arachnida</taxon>
        <taxon>Acari</taxon>
        <taxon>Acariformes</taxon>
        <taxon>Sarcoptiformes</taxon>
        <taxon>Astigmata</taxon>
        <taxon>Psoroptidia</taxon>
        <taxon>Sarcoptoidea</taxon>
        <taxon>Sarcoptidae</taxon>
        <taxon>Sarcoptinae</taxon>
        <taxon>Sarcoptes</taxon>
    </lineage>
</organism>
<evidence type="ECO:0000256" key="1">
    <source>
        <dbReference type="ARBA" id="ARBA00004326"/>
    </source>
</evidence>
<dbReference type="FunFam" id="2.60.120.920:FF:000002">
    <property type="entry name" value="ryanodine receptor isoform X2"/>
    <property type="match status" value="1"/>
</dbReference>
<feature type="region of interest" description="Disordered" evidence="14">
    <location>
        <begin position="2898"/>
        <end position="2926"/>
    </location>
</feature>
<keyword evidence="12" id="KW-1071">Ligand-gated ion channel</keyword>
<keyword evidence="11 15" id="KW-0472">Membrane</keyword>
<dbReference type="InterPro" id="IPR001870">
    <property type="entry name" value="B30.2/SPRY"/>
</dbReference>
<reference evidence="20" key="1">
    <citation type="journal article" date="2020" name="PLoS Negl. Trop. Dis.">
        <title>High-quality nuclear genome for Sarcoptes scabiei-A critical resource for a neglected parasite.</title>
        <authorList>
            <person name="Korhonen P.K."/>
            <person name="Gasser R.B."/>
            <person name="Ma G."/>
            <person name="Wang T."/>
            <person name="Stroehlein A.J."/>
            <person name="Young N.D."/>
            <person name="Ang C.S."/>
            <person name="Fernando D.D."/>
            <person name="Lu H.C."/>
            <person name="Taylor S."/>
            <person name="Reynolds S.L."/>
            <person name="Mofiz E."/>
            <person name="Najaraj S.H."/>
            <person name="Gowda H."/>
            <person name="Madugundu A."/>
            <person name="Renuse S."/>
            <person name="Holt D."/>
            <person name="Pandey A."/>
            <person name="Papenfuss A.T."/>
            <person name="Fischer K."/>
        </authorList>
    </citation>
    <scope>NUCLEOTIDE SEQUENCE [LARGE SCALE GENOMIC DNA]</scope>
</reference>
<accession>A0A834VC47</accession>
<evidence type="ECO:0000256" key="10">
    <source>
        <dbReference type="ARBA" id="ARBA00023065"/>
    </source>
</evidence>
<keyword evidence="3" id="KW-0109">Calcium transport</keyword>
<dbReference type="CDD" id="cd12879">
    <property type="entry name" value="SPRY3_RyR"/>
    <property type="match status" value="1"/>
</dbReference>
<keyword evidence="7" id="KW-0106">Calcium</keyword>
<dbReference type="InterPro" id="IPR009460">
    <property type="entry name" value="Ryanrecept_TM4-6"/>
</dbReference>
<dbReference type="PROSITE" id="PS50919">
    <property type="entry name" value="MIR"/>
    <property type="match status" value="2"/>
</dbReference>
<feature type="region of interest" description="Disordered" evidence="14">
    <location>
        <begin position="2465"/>
        <end position="2485"/>
    </location>
</feature>
<dbReference type="FunFam" id="1.10.238.10:FF:000132">
    <property type="entry name" value="Ryanodine receptor 44F"/>
    <property type="match status" value="1"/>
</dbReference>
<feature type="compositionally biased region" description="Polar residues" evidence="14">
    <location>
        <begin position="451"/>
        <end position="464"/>
    </location>
</feature>
<dbReference type="Pfam" id="PF02026">
    <property type="entry name" value="RyR"/>
    <property type="match status" value="4"/>
</dbReference>
<feature type="region of interest" description="Disordered" evidence="14">
    <location>
        <begin position="3576"/>
        <end position="3607"/>
    </location>
</feature>
<feature type="region of interest" description="Disordered" evidence="14">
    <location>
        <begin position="4654"/>
        <end position="4679"/>
    </location>
</feature>
<dbReference type="PANTHER" id="PTHR46399:SF8">
    <property type="entry name" value="B30.2_SPRY DOMAIN-CONTAINING PROTEIN"/>
    <property type="match status" value="1"/>
</dbReference>
<reference evidence="18" key="2">
    <citation type="submission" date="2020-01" db="EMBL/GenBank/DDBJ databases">
        <authorList>
            <person name="Korhonen P.K.K."/>
            <person name="Guangxu M.G."/>
            <person name="Wang T.W."/>
            <person name="Stroehlein A.J.S."/>
            <person name="Young N.D."/>
            <person name="Ang C.-S.A."/>
            <person name="Fernando D.W.F."/>
            <person name="Lu H.L."/>
            <person name="Taylor S.T."/>
            <person name="Ehtesham M.E.M."/>
            <person name="Najaraj S.H.N."/>
            <person name="Harsha G.H.G."/>
            <person name="Madugundu A.M."/>
            <person name="Renuse S.R."/>
            <person name="Holt D.H."/>
            <person name="Pandey A.P."/>
            <person name="Papenfuss A.P."/>
            <person name="Gasser R.B.G."/>
            <person name="Fischer K.F."/>
        </authorList>
    </citation>
    <scope>NUCLEOTIDE SEQUENCE</scope>
    <source>
        <strain evidence="18">SSS_KF_BRIS2020</strain>
    </source>
</reference>
<dbReference type="CDD" id="cd23278">
    <property type="entry name" value="beta-trefoil_MIR_RyR"/>
    <property type="match status" value="1"/>
</dbReference>
<dbReference type="GO" id="GO:0005219">
    <property type="term" value="F:ryanodine-sensitive calcium-release channel activity"/>
    <property type="evidence" value="ECO:0007669"/>
    <property type="project" value="InterPro"/>
</dbReference>
<keyword evidence="4" id="KW-0107">Calcium channel</keyword>
<dbReference type="InterPro" id="IPR048581">
    <property type="entry name" value="RYDR_Jsol"/>
</dbReference>
<keyword evidence="8" id="KW-0703">Sarcoplasmic reticulum</keyword>
<keyword evidence="2" id="KW-0813">Transport</keyword>
<dbReference type="Pfam" id="PF08454">
    <property type="entry name" value="RIH_assoc"/>
    <property type="match status" value="1"/>
</dbReference>
<dbReference type="CDD" id="cd12877">
    <property type="entry name" value="SPRY1_RyR"/>
    <property type="match status" value="1"/>
</dbReference>
<evidence type="ECO:0000256" key="4">
    <source>
        <dbReference type="ARBA" id="ARBA00022673"/>
    </source>
</evidence>
<reference evidence="19" key="3">
    <citation type="submission" date="2022-06" db="UniProtKB">
        <authorList>
            <consortium name="EnsemblMetazoa"/>
        </authorList>
    </citation>
    <scope>IDENTIFICATION</scope>
</reference>
<dbReference type="FunFam" id="2.80.10.50:FF:000022">
    <property type="entry name" value="Ryanodine receptor, isoform E"/>
    <property type="match status" value="1"/>
</dbReference>
<evidence type="ECO:0000256" key="5">
    <source>
        <dbReference type="ARBA" id="ARBA00022692"/>
    </source>
</evidence>
<dbReference type="InterPro" id="IPR014821">
    <property type="entry name" value="Ins145_P3_rcpt"/>
</dbReference>
<dbReference type="InterPro" id="IPR000699">
    <property type="entry name" value="RIH_dom"/>
</dbReference>
<evidence type="ECO:0000256" key="3">
    <source>
        <dbReference type="ARBA" id="ARBA00022568"/>
    </source>
</evidence>
<dbReference type="InterPro" id="IPR013333">
    <property type="entry name" value="Ryan_recept"/>
</dbReference>
<feature type="transmembrane region" description="Helical" evidence="15">
    <location>
        <begin position="4889"/>
        <end position="4911"/>
    </location>
</feature>
<evidence type="ECO:0000313" key="20">
    <source>
        <dbReference type="Proteomes" id="UP000070412"/>
    </source>
</evidence>
<feature type="domain" description="MIR" evidence="17">
    <location>
        <begin position="97"/>
        <end position="151"/>
    </location>
</feature>
<feature type="domain" description="B30.2/SPRY" evidence="16">
    <location>
        <begin position="1505"/>
        <end position="1728"/>
    </location>
</feature>
<dbReference type="InterPro" id="IPR035762">
    <property type="entry name" value="SPRY3_RyR"/>
</dbReference>
<evidence type="ECO:0000259" key="16">
    <source>
        <dbReference type="PROSITE" id="PS50188"/>
    </source>
</evidence>
<dbReference type="Pfam" id="PF21119">
    <property type="entry name" value="RYDR_Jsol"/>
    <property type="match status" value="1"/>
</dbReference>
<dbReference type="FunFam" id="1.10.287.70:FF:000017">
    <property type="entry name" value="ryanodine receptor isoform X2"/>
    <property type="match status" value="1"/>
</dbReference>
<evidence type="ECO:0000256" key="15">
    <source>
        <dbReference type="SAM" id="Phobius"/>
    </source>
</evidence>
<feature type="transmembrane region" description="Helical" evidence="15">
    <location>
        <begin position="4451"/>
        <end position="4473"/>
    </location>
</feature>
<keyword evidence="10" id="KW-0406">Ion transport</keyword>
<keyword evidence="9 15" id="KW-1133">Transmembrane helix</keyword>
<dbReference type="GO" id="GO:0042383">
    <property type="term" value="C:sarcolemma"/>
    <property type="evidence" value="ECO:0007669"/>
    <property type="project" value="TreeGrafter"/>
</dbReference>
<dbReference type="SUPFAM" id="SSF49899">
    <property type="entry name" value="Concanavalin A-like lectins/glucanases"/>
    <property type="match status" value="3"/>
</dbReference>
<evidence type="ECO:0000256" key="8">
    <source>
        <dbReference type="ARBA" id="ARBA00022951"/>
    </source>
</evidence>
<dbReference type="GO" id="GO:0034704">
    <property type="term" value="C:calcium channel complex"/>
    <property type="evidence" value="ECO:0007669"/>
    <property type="project" value="TreeGrafter"/>
</dbReference>
<dbReference type="InterPro" id="IPR016024">
    <property type="entry name" value="ARM-type_fold"/>
</dbReference>
<dbReference type="Gene3D" id="6.20.350.10">
    <property type="match status" value="1"/>
</dbReference>
<name>A0A834VC47_SARSC</name>
<feature type="compositionally biased region" description="Acidic residues" evidence="14">
    <location>
        <begin position="3874"/>
        <end position="3888"/>
    </location>
</feature>
<dbReference type="InterPro" id="IPR005821">
    <property type="entry name" value="Ion_trans_dom"/>
</dbReference>
<evidence type="ECO:0000256" key="7">
    <source>
        <dbReference type="ARBA" id="ARBA00022837"/>
    </source>
</evidence>
<proteinExistence type="predicted"/>
<dbReference type="SMART" id="SM00472">
    <property type="entry name" value="MIR"/>
    <property type="match status" value="4"/>
</dbReference>
<dbReference type="GO" id="GO:0033017">
    <property type="term" value="C:sarcoplasmic reticulum membrane"/>
    <property type="evidence" value="ECO:0007669"/>
    <property type="project" value="UniProtKB-SubCell"/>
</dbReference>
<dbReference type="Gene3D" id="1.25.10.30">
    <property type="entry name" value="IP3 receptor type 1 binding core, RIH domain"/>
    <property type="match status" value="1"/>
</dbReference>
<dbReference type="FunFam" id="2.80.10.50:FF:000021">
    <property type="entry name" value="Ryanodine receptor, isoform F"/>
    <property type="match status" value="1"/>
</dbReference>
<dbReference type="InterPro" id="IPR043136">
    <property type="entry name" value="B30.2/SPRY_sf"/>
</dbReference>
<protein>
    <submittedName>
        <fullName evidence="18">Ryanodine receptor</fullName>
    </submittedName>
</protein>
<evidence type="ECO:0000256" key="6">
    <source>
        <dbReference type="ARBA" id="ARBA00022737"/>
    </source>
</evidence>
<dbReference type="Pfam" id="PF02815">
    <property type="entry name" value="MIR"/>
    <property type="match status" value="1"/>
</dbReference>
<dbReference type="Pfam" id="PF01365">
    <property type="entry name" value="RYDR_ITPR"/>
    <property type="match status" value="3"/>
</dbReference>
<evidence type="ECO:0000256" key="13">
    <source>
        <dbReference type="ARBA" id="ARBA00023303"/>
    </source>
</evidence>
<evidence type="ECO:0000259" key="17">
    <source>
        <dbReference type="PROSITE" id="PS50919"/>
    </source>
</evidence>
<dbReference type="SMART" id="SM00449">
    <property type="entry name" value="SPRY"/>
    <property type="match status" value="3"/>
</dbReference>
<dbReference type="EMBL" id="WVUK01000066">
    <property type="protein sequence ID" value="KAF7488173.1"/>
    <property type="molecule type" value="Genomic_DNA"/>
</dbReference>
<dbReference type="Proteomes" id="UP000070412">
    <property type="component" value="Unassembled WGS sequence"/>
</dbReference>
<dbReference type="SUPFAM" id="SSF82109">
    <property type="entry name" value="MIR domain"/>
    <property type="match status" value="2"/>
</dbReference>
<dbReference type="InterPro" id="IPR035761">
    <property type="entry name" value="SPRY1_RyR"/>
</dbReference>
<feature type="domain" description="MIR" evidence="17">
    <location>
        <begin position="273"/>
        <end position="335"/>
    </location>
</feature>
<dbReference type="Pfam" id="PF08709">
    <property type="entry name" value="Ins145_P3_rec"/>
    <property type="match status" value="1"/>
</dbReference>
<dbReference type="InterPro" id="IPR013320">
    <property type="entry name" value="ConA-like_dom_sf"/>
</dbReference>
<comment type="subcellular location">
    <subcellularLocation>
        <location evidence="1">Sarcoplasmic reticulum membrane</location>
        <topology evidence="1">Multi-pass membrane protein</topology>
    </subcellularLocation>
</comment>
<feature type="region of interest" description="Disordered" evidence="14">
    <location>
        <begin position="3871"/>
        <end position="3892"/>
    </location>
</feature>
<feature type="transmembrane region" description="Helical" evidence="15">
    <location>
        <begin position="4629"/>
        <end position="4647"/>
    </location>
</feature>
<evidence type="ECO:0000256" key="2">
    <source>
        <dbReference type="ARBA" id="ARBA00022448"/>
    </source>
</evidence>
<keyword evidence="5 15" id="KW-0812">Transmembrane</keyword>
<dbReference type="InterPro" id="IPR003032">
    <property type="entry name" value="Ryanodine_rcpt"/>
</dbReference>
<dbReference type="Gene3D" id="1.10.238.10">
    <property type="entry name" value="EF-hand"/>
    <property type="match status" value="1"/>
</dbReference>
<keyword evidence="6" id="KW-0677">Repeat</keyword>
<dbReference type="Pfam" id="PF00622">
    <property type="entry name" value="SPRY"/>
    <property type="match status" value="3"/>
</dbReference>
<dbReference type="PRINTS" id="PR00795">
    <property type="entry name" value="RYANODINER"/>
</dbReference>
<evidence type="ECO:0000256" key="12">
    <source>
        <dbReference type="ARBA" id="ARBA00023286"/>
    </source>
</evidence>
<keyword evidence="20" id="KW-1185">Reference proteome</keyword>
<keyword evidence="18" id="KW-0675">Receptor</keyword>
<keyword evidence="13" id="KW-0407">Ion channel</keyword>
<dbReference type="InterPro" id="IPR036300">
    <property type="entry name" value="MIR_dom_sf"/>
</dbReference>
<dbReference type="InterPro" id="IPR013662">
    <property type="entry name" value="RIH_assoc-dom"/>
</dbReference>
<gene>
    <name evidence="18" type="ORF">SSS_2299</name>
</gene>
<dbReference type="Gene3D" id="2.60.120.920">
    <property type="match status" value="3"/>
</dbReference>
<feature type="domain" description="B30.2/SPRY" evidence="16">
    <location>
        <begin position="612"/>
        <end position="838"/>
    </location>
</feature>
<dbReference type="Pfam" id="PF06459">
    <property type="entry name" value="RR_TM4-6"/>
    <property type="match status" value="1"/>
</dbReference>
<evidence type="ECO:0000256" key="14">
    <source>
        <dbReference type="SAM" id="MobiDB-lite"/>
    </source>
</evidence>
<feature type="compositionally biased region" description="Low complexity" evidence="14">
    <location>
        <begin position="3582"/>
        <end position="3595"/>
    </location>
</feature>